<dbReference type="SUPFAM" id="SSF53335">
    <property type="entry name" value="S-adenosyl-L-methionine-dependent methyltransferases"/>
    <property type="match status" value="1"/>
</dbReference>
<dbReference type="PROSITE" id="PS51682">
    <property type="entry name" value="SAM_OMT_I"/>
    <property type="match status" value="1"/>
</dbReference>
<dbReference type="AlphaFoldDB" id="A0A7W9SPB1"/>
<dbReference type="GO" id="GO:0032259">
    <property type="term" value="P:methylation"/>
    <property type="evidence" value="ECO:0007669"/>
    <property type="project" value="UniProtKB-KW"/>
</dbReference>
<organism evidence="6 7">
    <name type="scientific">Armatimonas rosea</name>
    <dbReference type="NCBI Taxonomy" id="685828"/>
    <lineage>
        <taxon>Bacteria</taxon>
        <taxon>Bacillati</taxon>
        <taxon>Armatimonadota</taxon>
        <taxon>Armatimonadia</taxon>
        <taxon>Armatimonadales</taxon>
        <taxon>Armatimonadaceae</taxon>
        <taxon>Armatimonas</taxon>
    </lineage>
</organism>
<reference evidence="6 7" key="1">
    <citation type="submission" date="2020-08" db="EMBL/GenBank/DDBJ databases">
        <title>Genomic Encyclopedia of Type Strains, Phase IV (KMG-IV): sequencing the most valuable type-strain genomes for metagenomic binning, comparative biology and taxonomic classification.</title>
        <authorList>
            <person name="Goeker M."/>
        </authorList>
    </citation>
    <scope>NUCLEOTIDE SEQUENCE [LARGE SCALE GENOMIC DNA]</scope>
    <source>
        <strain evidence="6 7">DSM 23562</strain>
    </source>
</reference>
<keyword evidence="2 4" id="KW-0808">Transferase</keyword>
<dbReference type="Proteomes" id="UP000520814">
    <property type="component" value="Unassembled WGS sequence"/>
</dbReference>
<dbReference type="InterPro" id="IPR002935">
    <property type="entry name" value="SAM_O-MeTrfase"/>
</dbReference>
<dbReference type="CDD" id="cd02440">
    <property type="entry name" value="AdoMet_MTases"/>
    <property type="match status" value="1"/>
</dbReference>
<keyword evidence="1 4" id="KW-0489">Methyltransferase</keyword>
<name>A0A7W9SPB1_ARMRO</name>
<evidence type="ECO:0000256" key="4">
    <source>
        <dbReference type="PROSITE-ProRule" id="PRU01023"/>
    </source>
</evidence>
<feature type="binding site" evidence="4">
    <location>
        <position position="70"/>
    </location>
    <ligand>
        <name>S-adenosyl-L-methionine</name>
        <dbReference type="ChEBI" id="CHEBI:59789"/>
    </ligand>
</feature>
<comment type="caution">
    <text evidence="6">The sequence shown here is derived from an EMBL/GenBank/DDBJ whole genome shotgun (WGS) entry which is preliminary data.</text>
</comment>
<dbReference type="Gene3D" id="3.40.50.150">
    <property type="entry name" value="Vaccinia Virus protein VP39"/>
    <property type="match status" value="1"/>
</dbReference>
<evidence type="ECO:0000313" key="7">
    <source>
        <dbReference type="Proteomes" id="UP000520814"/>
    </source>
</evidence>
<feature type="binding site" evidence="4">
    <location>
        <position position="98"/>
    </location>
    <ligand>
        <name>S-adenosyl-L-methionine</name>
        <dbReference type="ChEBI" id="CHEBI:59789"/>
    </ligand>
</feature>
<comment type="similarity">
    <text evidence="4">Belongs to the class I-like SAM-binding methyltransferase superfamily. RsmB/NOP family.</text>
</comment>
<keyword evidence="3 4" id="KW-0949">S-adenosyl-L-methionine</keyword>
<proteinExistence type="inferred from homology"/>
<keyword evidence="4" id="KW-0694">RNA-binding</keyword>
<evidence type="ECO:0000259" key="5">
    <source>
        <dbReference type="PROSITE" id="PS51686"/>
    </source>
</evidence>
<dbReference type="Pfam" id="PF01596">
    <property type="entry name" value="Methyltransf_3"/>
    <property type="match status" value="1"/>
</dbReference>
<evidence type="ECO:0000256" key="3">
    <source>
        <dbReference type="ARBA" id="ARBA00022691"/>
    </source>
</evidence>
<dbReference type="PANTHER" id="PTHR43167:SF1">
    <property type="entry name" value="PUTATIVE (AFU_ORTHOLOGUE AFUA_6G01830)-RELATED"/>
    <property type="match status" value="1"/>
</dbReference>
<sequence>MSHLDSLLAELEVTADAYWNISRENAVLLSSLLKAMGARRVLEVGTSNGYSTLWFAEAVAANGGEVVTLEFDPGRAALARENFERAGLAATITLIEGDACQTLKTLTGSAPFDFVFLDAEKPEYAEYLRLAVPLTRTNGLIIGDDTISLAAQMPEYLALAFAHPELESVAVPIDDGIVLSRKKG</sequence>
<feature type="domain" description="SAM-dependent MTase RsmB/NOP-type" evidence="5">
    <location>
        <begin position="1"/>
        <end position="184"/>
    </location>
</feature>
<feature type="binding site" evidence="4">
    <location>
        <position position="118"/>
    </location>
    <ligand>
        <name>S-adenosyl-L-methionine</name>
        <dbReference type="ChEBI" id="CHEBI:59789"/>
    </ligand>
</feature>
<comment type="caution">
    <text evidence="4">Lacks conserved residue(s) required for the propagation of feature annotation.</text>
</comment>
<evidence type="ECO:0000313" key="6">
    <source>
        <dbReference type="EMBL" id="MBB6050286.1"/>
    </source>
</evidence>
<accession>A0A7W9SPB1</accession>
<dbReference type="GO" id="GO:0003723">
    <property type="term" value="F:RNA binding"/>
    <property type="evidence" value="ECO:0007669"/>
    <property type="project" value="UniProtKB-UniRule"/>
</dbReference>
<keyword evidence="7" id="KW-1185">Reference proteome</keyword>
<gene>
    <name evidence="6" type="ORF">HNQ39_002077</name>
</gene>
<dbReference type="PROSITE" id="PS51686">
    <property type="entry name" value="SAM_MT_RSMB_NOP"/>
    <property type="match status" value="1"/>
</dbReference>
<dbReference type="InterPro" id="IPR001678">
    <property type="entry name" value="MeTrfase_RsmB-F_NOP2_dom"/>
</dbReference>
<evidence type="ECO:0000256" key="1">
    <source>
        <dbReference type="ARBA" id="ARBA00022603"/>
    </source>
</evidence>
<evidence type="ECO:0000256" key="2">
    <source>
        <dbReference type="ARBA" id="ARBA00022679"/>
    </source>
</evidence>
<dbReference type="GO" id="GO:0008171">
    <property type="term" value="F:O-methyltransferase activity"/>
    <property type="evidence" value="ECO:0007669"/>
    <property type="project" value="InterPro"/>
</dbReference>
<dbReference type="InterPro" id="IPR029063">
    <property type="entry name" value="SAM-dependent_MTases_sf"/>
</dbReference>
<dbReference type="RefSeq" id="WP_184194956.1">
    <property type="nucleotide sequence ID" value="NZ_JACHGW010000002.1"/>
</dbReference>
<dbReference type="PANTHER" id="PTHR43167">
    <property type="entry name" value="PUTATIVE (AFU_ORTHOLOGUE AFUA_6G01830)-RELATED"/>
    <property type="match status" value="1"/>
</dbReference>
<protein>
    <submittedName>
        <fullName evidence="6">Putative O-methyltransferase YrrM</fullName>
    </submittedName>
</protein>
<dbReference type="EMBL" id="JACHGW010000002">
    <property type="protein sequence ID" value="MBB6050286.1"/>
    <property type="molecule type" value="Genomic_DNA"/>
</dbReference>